<feature type="domain" description="TIR" evidence="1">
    <location>
        <begin position="228"/>
        <end position="363"/>
    </location>
</feature>
<dbReference type="AlphaFoldDB" id="A0A8J9YYV6"/>
<dbReference type="InterPro" id="IPR035897">
    <property type="entry name" value="Toll_tir_struct_dom_sf"/>
</dbReference>
<dbReference type="OrthoDB" id="2148342at2759"/>
<dbReference type="InterPro" id="IPR053084">
    <property type="entry name" value="AKAP"/>
</dbReference>
<dbReference type="PROSITE" id="PS50104">
    <property type="entry name" value="TIR"/>
    <property type="match status" value="1"/>
</dbReference>
<dbReference type="Proteomes" id="UP000838412">
    <property type="component" value="Chromosome 14"/>
</dbReference>
<dbReference type="Pfam" id="PF14469">
    <property type="entry name" value="AKAP28"/>
    <property type="match status" value="1"/>
</dbReference>
<name>A0A8J9YYV6_BRALA</name>
<dbReference type="GO" id="GO:0007165">
    <property type="term" value="P:signal transduction"/>
    <property type="evidence" value="ECO:0007669"/>
    <property type="project" value="InterPro"/>
</dbReference>
<dbReference type="GO" id="GO:0005952">
    <property type="term" value="C:cAMP-dependent protein kinase complex"/>
    <property type="evidence" value="ECO:0007669"/>
    <property type="project" value="TreeGrafter"/>
</dbReference>
<sequence>MSESETPPMLGSPEMEAQAHALVDMVIENARQRLVEEEKEKEAEHQAQEAVMGTQKYGYYDYLMLEDKEEDYAVKNITWPRAEEFNIKVGDEKINEFIKTWDYEGSWLYCIDFLQEEDHEYDKRYRYRVRWSIPTRRKPIPRATACVYFTIEVSKIKPKHFPVQVYYVFETNKLVHRPGQSRFREKWLKDIIESKIIAMETRKVKRPPCSGHTFIMAEAFPGPSEESFRYDLLFLSSDEDKLWTEENLVRPLDERGFATCLPHRDFTPGMPKLNLLHDALKDSLRTVLVISPEFLEDWKFKQALDPTFIDEGKLIPLIYKKCKALPEALSKVVHLEYSEQVDPCLLLDRIARAVEHTVGKKCE</sequence>
<organism evidence="2 3">
    <name type="scientific">Branchiostoma lanceolatum</name>
    <name type="common">Common lancelet</name>
    <name type="synonym">Amphioxus lanceolatum</name>
    <dbReference type="NCBI Taxonomy" id="7740"/>
    <lineage>
        <taxon>Eukaryota</taxon>
        <taxon>Metazoa</taxon>
        <taxon>Chordata</taxon>
        <taxon>Cephalochordata</taxon>
        <taxon>Leptocardii</taxon>
        <taxon>Amphioxiformes</taxon>
        <taxon>Branchiostomatidae</taxon>
        <taxon>Branchiostoma</taxon>
    </lineage>
</organism>
<dbReference type="EMBL" id="OV696699">
    <property type="protein sequence ID" value="CAH1244422.1"/>
    <property type="molecule type" value="Genomic_DNA"/>
</dbReference>
<dbReference type="Pfam" id="PF13676">
    <property type="entry name" value="TIR_2"/>
    <property type="match status" value="1"/>
</dbReference>
<dbReference type="Gene3D" id="3.40.50.10140">
    <property type="entry name" value="Toll/interleukin-1 receptor homology (TIR) domain"/>
    <property type="match status" value="1"/>
</dbReference>
<accession>A0A8J9YYV6</accession>
<reference evidence="2" key="1">
    <citation type="submission" date="2022-01" db="EMBL/GenBank/DDBJ databases">
        <authorList>
            <person name="Braso-Vives M."/>
        </authorList>
    </citation>
    <scope>NUCLEOTIDE SEQUENCE</scope>
</reference>
<dbReference type="SUPFAM" id="SSF52200">
    <property type="entry name" value="Toll/Interleukin receptor TIR domain"/>
    <property type="match status" value="1"/>
</dbReference>
<protein>
    <submittedName>
        <fullName evidence="2">Hypp7303 protein</fullName>
    </submittedName>
</protein>
<gene>
    <name evidence="2" type="primary">Hypp7303</name>
    <name evidence="2" type="ORF">BLAG_LOCUS7061</name>
</gene>
<dbReference type="InterPro" id="IPR000157">
    <property type="entry name" value="TIR_dom"/>
</dbReference>
<dbReference type="PANTHER" id="PTHR35075:SF1">
    <property type="entry name" value="A-KINASE ANCHOR PROTEIN 14"/>
    <property type="match status" value="1"/>
</dbReference>
<dbReference type="InterPro" id="IPR025663">
    <property type="entry name" value="AKAP_28"/>
</dbReference>
<proteinExistence type="predicted"/>
<dbReference type="PANTHER" id="PTHR35075">
    <property type="entry name" value="A-KINASE ANCHOR PROTEIN 14"/>
    <property type="match status" value="1"/>
</dbReference>
<evidence type="ECO:0000313" key="3">
    <source>
        <dbReference type="Proteomes" id="UP000838412"/>
    </source>
</evidence>
<evidence type="ECO:0000259" key="1">
    <source>
        <dbReference type="PROSITE" id="PS50104"/>
    </source>
</evidence>
<keyword evidence="3" id="KW-1185">Reference proteome</keyword>
<evidence type="ECO:0000313" key="2">
    <source>
        <dbReference type="EMBL" id="CAH1244422.1"/>
    </source>
</evidence>
<dbReference type="GO" id="GO:0034237">
    <property type="term" value="F:protein kinase A regulatory subunit binding"/>
    <property type="evidence" value="ECO:0007669"/>
    <property type="project" value="TreeGrafter"/>
</dbReference>